<organism evidence="7 8">
    <name type="scientific">Bugula neritina</name>
    <name type="common">Brown bryozoan</name>
    <name type="synonym">Sertularia neritina</name>
    <dbReference type="NCBI Taxonomy" id="10212"/>
    <lineage>
        <taxon>Eukaryota</taxon>
        <taxon>Metazoa</taxon>
        <taxon>Spiralia</taxon>
        <taxon>Lophotrochozoa</taxon>
        <taxon>Bryozoa</taxon>
        <taxon>Gymnolaemata</taxon>
        <taxon>Cheilostomatida</taxon>
        <taxon>Flustrina</taxon>
        <taxon>Buguloidea</taxon>
        <taxon>Bugulidae</taxon>
        <taxon>Bugula</taxon>
    </lineage>
</organism>
<dbReference type="Gene3D" id="2.60.40.10">
    <property type="entry name" value="Immunoglobulins"/>
    <property type="match status" value="5"/>
</dbReference>
<feature type="domain" description="Ig-like" evidence="6">
    <location>
        <begin position="705"/>
        <end position="794"/>
    </location>
</feature>
<dbReference type="GO" id="GO:0043025">
    <property type="term" value="C:neuronal cell body"/>
    <property type="evidence" value="ECO:0007669"/>
    <property type="project" value="TreeGrafter"/>
</dbReference>
<dbReference type="PROSITE" id="PS50835">
    <property type="entry name" value="IG_LIKE"/>
    <property type="match status" value="4"/>
</dbReference>
<protein>
    <submittedName>
        <fullName evidence="7">Flt4</fullName>
    </submittedName>
</protein>
<evidence type="ECO:0000259" key="6">
    <source>
        <dbReference type="PROSITE" id="PS50835"/>
    </source>
</evidence>
<evidence type="ECO:0000256" key="1">
    <source>
        <dbReference type="ARBA" id="ARBA00022729"/>
    </source>
</evidence>
<dbReference type="EMBL" id="VXIV02002214">
    <property type="protein sequence ID" value="KAF6026745.1"/>
    <property type="molecule type" value="Genomic_DNA"/>
</dbReference>
<dbReference type="Proteomes" id="UP000593567">
    <property type="component" value="Unassembled WGS sequence"/>
</dbReference>
<dbReference type="GO" id="GO:0008046">
    <property type="term" value="F:axon guidance receptor activity"/>
    <property type="evidence" value="ECO:0007669"/>
    <property type="project" value="TreeGrafter"/>
</dbReference>
<dbReference type="CDD" id="cd00096">
    <property type="entry name" value="Ig"/>
    <property type="match status" value="2"/>
</dbReference>
<dbReference type="GO" id="GO:0005886">
    <property type="term" value="C:plasma membrane"/>
    <property type="evidence" value="ECO:0007669"/>
    <property type="project" value="TreeGrafter"/>
</dbReference>
<dbReference type="InterPro" id="IPR036179">
    <property type="entry name" value="Ig-like_dom_sf"/>
</dbReference>
<dbReference type="AlphaFoldDB" id="A0A7J7JKT0"/>
<dbReference type="InterPro" id="IPR003599">
    <property type="entry name" value="Ig_sub"/>
</dbReference>
<keyword evidence="4" id="KW-1133">Transmembrane helix</keyword>
<keyword evidence="2" id="KW-1015">Disulfide bond</keyword>
<sequence>MMMDRRAYISVVFSILVCLVVCVSAQSTISLVQVSPPTGNSYAPVPVTNTVNQYDIPAGSNLIVACGESETSLRYPTNQFAQFDRFGLGTRVRVSTVSTGDQWTFDSLKYYDTGVIECYNTADSNNASLTSSVYIFVYDPNEPLYVPLNTSGSTGSISVTVKKDEYVPCLPTHSSITFTLSLLGRLVLPNAATLDNTQGFKLLQKPPLLPPVHLQFHLRRHWSHWQCYYTCYYCRLTYLSHHCLISNISLPSPVVFPSDGKHKHLAGEDLQLNCTIYGYTQIRLVDWSYPAQSCDIQPSNSCVGTQDRVTIQGPKILPGGTDVSDILTLTNLQVSDSGSYQCKYQPNTQMVYSDSASVEIRVLPGPFVKVVVTDEESEVEALAGSSVILMAHVEAIPTLTVQWLFNGKSVSGNRFMSNSRSTGTPSDYEVFLTISLLSIEDAGTYTLLAKSSGSISDQQDIQLVVNVPPQIMVSYVYESETVSVMSNPHTTYFQLYKEVELDCTVTEGFPSPQLSWMWQSCDNTKPDCIVDEVAWQTLPTTLSPSTTTFDNSPYFTSSSSSSQSLLINAERSGWYQCLAENGIDSPAMYRIFTVVSALPSSSKGIGFSTQTVQTASQLVVGDDLHMHCHVARFECLASQVAITGSGGVRYTQGQAGVLWAENDNSYILSVTLTGITRNMTGNRYLCGCNSKTSDVMLTVQEFISPFWALQLEPKANMTAGETKTFQCKADGQPLPEVTWYKDDKKILNDSTTVVLGRNSHSLTIYKATLEDSGSYSCVGTARRSPPIYSNFTLTVTGATAKLKDGEIAMIVVLVLVVIVIAVVITICIVRRYCRKKYTVNKLHNISSNHSIPIWS</sequence>
<evidence type="ECO:0000313" key="8">
    <source>
        <dbReference type="Proteomes" id="UP000593567"/>
    </source>
</evidence>
<dbReference type="PANTHER" id="PTHR45080:SF8">
    <property type="entry name" value="IG-LIKE DOMAIN-CONTAINING PROTEIN"/>
    <property type="match status" value="1"/>
</dbReference>
<feature type="transmembrane region" description="Helical" evidence="4">
    <location>
        <begin position="807"/>
        <end position="829"/>
    </location>
</feature>
<dbReference type="InterPro" id="IPR013783">
    <property type="entry name" value="Ig-like_fold"/>
</dbReference>
<reference evidence="7" key="1">
    <citation type="submission" date="2020-06" db="EMBL/GenBank/DDBJ databases">
        <title>Draft genome of Bugula neritina, a colonial animal packing powerful symbionts and potential medicines.</title>
        <authorList>
            <person name="Rayko M."/>
        </authorList>
    </citation>
    <scope>NUCLEOTIDE SEQUENCE [LARGE SCALE GENOMIC DNA]</scope>
    <source>
        <strain evidence="7">Kwan_BN1</strain>
    </source>
</reference>
<dbReference type="OrthoDB" id="6085115at2759"/>
<evidence type="ECO:0000313" key="7">
    <source>
        <dbReference type="EMBL" id="KAF6026745.1"/>
    </source>
</evidence>
<dbReference type="InterPro" id="IPR003598">
    <property type="entry name" value="Ig_sub2"/>
</dbReference>
<proteinExistence type="predicted"/>
<keyword evidence="4" id="KW-0812">Transmembrane</keyword>
<dbReference type="InterPro" id="IPR013098">
    <property type="entry name" value="Ig_I-set"/>
</dbReference>
<evidence type="ECO:0000256" key="4">
    <source>
        <dbReference type="SAM" id="Phobius"/>
    </source>
</evidence>
<dbReference type="PANTHER" id="PTHR45080">
    <property type="entry name" value="CONTACTIN 5"/>
    <property type="match status" value="1"/>
</dbReference>
<name>A0A7J7JKT0_BUGNE</name>
<dbReference type="FunFam" id="2.60.40.10:FF:000032">
    <property type="entry name" value="palladin isoform X1"/>
    <property type="match status" value="1"/>
</dbReference>
<dbReference type="SMART" id="SM00408">
    <property type="entry name" value="IGc2"/>
    <property type="match status" value="4"/>
</dbReference>
<dbReference type="GO" id="GO:0007156">
    <property type="term" value="P:homophilic cell adhesion via plasma membrane adhesion molecules"/>
    <property type="evidence" value="ECO:0007669"/>
    <property type="project" value="TreeGrafter"/>
</dbReference>
<comment type="caution">
    <text evidence="7">The sequence shown here is derived from an EMBL/GenBank/DDBJ whole genome shotgun (WGS) entry which is preliminary data.</text>
</comment>
<keyword evidence="4" id="KW-0472">Membrane</keyword>
<dbReference type="InterPro" id="IPR007110">
    <property type="entry name" value="Ig-like_dom"/>
</dbReference>
<feature type="domain" description="Ig-like" evidence="6">
    <location>
        <begin position="366"/>
        <end position="462"/>
    </location>
</feature>
<feature type="domain" description="Ig-like" evidence="6">
    <location>
        <begin position="469"/>
        <end position="593"/>
    </location>
</feature>
<keyword evidence="8" id="KW-1185">Reference proteome</keyword>
<dbReference type="SMART" id="SM00409">
    <property type="entry name" value="IG"/>
    <property type="match status" value="5"/>
</dbReference>
<feature type="chain" id="PRO_5029644829" evidence="5">
    <location>
        <begin position="26"/>
        <end position="855"/>
    </location>
</feature>
<dbReference type="GO" id="GO:0050808">
    <property type="term" value="P:synapse organization"/>
    <property type="evidence" value="ECO:0007669"/>
    <property type="project" value="TreeGrafter"/>
</dbReference>
<feature type="domain" description="Ig-like" evidence="6">
    <location>
        <begin position="251"/>
        <end position="359"/>
    </location>
</feature>
<feature type="signal peptide" evidence="5">
    <location>
        <begin position="1"/>
        <end position="25"/>
    </location>
</feature>
<evidence type="ECO:0000256" key="5">
    <source>
        <dbReference type="SAM" id="SignalP"/>
    </source>
</evidence>
<evidence type="ECO:0000256" key="3">
    <source>
        <dbReference type="ARBA" id="ARBA00023319"/>
    </source>
</evidence>
<accession>A0A7J7JKT0</accession>
<dbReference type="GO" id="GO:0030424">
    <property type="term" value="C:axon"/>
    <property type="evidence" value="ECO:0007669"/>
    <property type="project" value="TreeGrafter"/>
</dbReference>
<dbReference type="SUPFAM" id="SSF48726">
    <property type="entry name" value="Immunoglobulin"/>
    <property type="match status" value="4"/>
</dbReference>
<gene>
    <name evidence="7" type="ORF">EB796_014948</name>
</gene>
<evidence type="ECO:0000256" key="2">
    <source>
        <dbReference type="ARBA" id="ARBA00023157"/>
    </source>
</evidence>
<keyword evidence="1 5" id="KW-0732">Signal</keyword>
<dbReference type="InterPro" id="IPR050958">
    <property type="entry name" value="Cell_Adh-Cytoskel_Orgn"/>
</dbReference>
<keyword evidence="3" id="KW-0393">Immunoglobulin domain</keyword>
<dbReference type="Pfam" id="PF07679">
    <property type="entry name" value="I-set"/>
    <property type="match status" value="2"/>
</dbReference>